<name>A6HHG3_RAT</name>
<evidence type="ECO:0000313" key="2">
    <source>
        <dbReference type="EMBL" id="EDM05470.1"/>
    </source>
</evidence>
<dbReference type="AlphaFoldDB" id="A6HHG3"/>
<organism evidence="2 3">
    <name type="scientific">Rattus norvegicus</name>
    <name type="common">Rat</name>
    <dbReference type="NCBI Taxonomy" id="10116"/>
    <lineage>
        <taxon>Eukaryota</taxon>
        <taxon>Metazoa</taxon>
        <taxon>Chordata</taxon>
        <taxon>Craniata</taxon>
        <taxon>Vertebrata</taxon>
        <taxon>Euteleostomi</taxon>
        <taxon>Mammalia</taxon>
        <taxon>Eutheria</taxon>
        <taxon>Euarchontoglires</taxon>
        <taxon>Glires</taxon>
        <taxon>Rodentia</taxon>
        <taxon>Myomorpha</taxon>
        <taxon>Muroidea</taxon>
        <taxon>Muridae</taxon>
        <taxon>Murinae</taxon>
        <taxon>Rattus</taxon>
    </lineage>
</organism>
<dbReference type="Proteomes" id="UP000234681">
    <property type="component" value="Chromosome 10"/>
</dbReference>
<feature type="compositionally biased region" description="Basic and acidic residues" evidence="1">
    <location>
        <begin position="1"/>
        <end position="11"/>
    </location>
</feature>
<feature type="region of interest" description="Disordered" evidence="1">
    <location>
        <begin position="1"/>
        <end position="38"/>
    </location>
</feature>
<sequence length="63" mass="6681">MKDGPEPEQRGRASHLVEGGSFKTSLPVSTSEAEPGSLPVLRTSCCCGVSLQGQHIPYNPWAV</sequence>
<gene>
    <name evidence="2" type="ORF">rCG_32922</name>
</gene>
<evidence type="ECO:0000256" key="1">
    <source>
        <dbReference type="SAM" id="MobiDB-lite"/>
    </source>
</evidence>
<feature type="compositionally biased region" description="Polar residues" evidence="1">
    <location>
        <begin position="22"/>
        <end position="32"/>
    </location>
</feature>
<proteinExistence type="predicted"/>
<evidence type="ECO:0000313" key="3">
    <source>
        <dbReference type="Proteomes" id="UP000234681"/>
    </source>
</evidence>
<dbReference type="EMBL" id="CH473948">
    <property type="protein sequence ID" value="EDM05470.1"/>
    <property type="molecule type" value="Genomic_DNA"/>
</dbReference>
<accession>A6HHG3</accession>
<reference evidence="2 3" key="1">
    <citation type="submission" date="2005-07" db="EMBL/GenBank/DDBJ databases">
        <authorList>
            <person name="Mural R.J."/>
            <person name="Li P.W."/>
            <person name="Adams M.D."/>
            <person name="Amanatides P.G."/>
            <person name="Baden-Tillson H."/>
            <person name="Barnstead M."/>
            <person name="Chin S.H."/>
            <person name="Dew I."/>
            <person name="Evans C.A."/>
            <person name="Ferriera S."/>
            <person name="Flanigan M."/>
            <person name="Fosler C."/>
            <person name="Glodek A."/>
            <person name="Gu Z."/>
            <person name="Holt R.A."/>
            <person name="Jennings D."/>
            <person name="Kraft C.L."/>
            <person name="Lu F."/>
            <person name="Nguyen T."/>
            <person name="Nusskern D.R."/>
            <person name="Pfannkoch C.M."/>
            <person name="Sitter C."/>
            <person name="Sutton G.G."/>
            <person name="Venter J.C."/>
            <person name="Wang Z."/>
            <person name="Woodage T."/>
            <person name="Zheng X.H."/>
            <person name="Zhong F."/>
        </authorList>
    </citation>
    <scope>NUCLEOTIDE SEQUENCE [LARGE SCALE GENOMIC DNA]</scope>
    <source>
        <strain>BN</strain>
        <strain evidence="3">Sprague-Dawley</strain>
    </source>
</reference>
<protein>
    <submittedName>
        <fullName evidence="2">RCG32922, isoform CRA_c</fullName>
    </submittedName>
</protein>